<evidence type="ECO:0000313" key="1">
    <source>
        <dbReference type="EMBL" id="CAG9609150.1"/>
    </source>
</evidence>
<dbReference type="RefSeq" id="WP_230497386.1">
    <property type="nucleotide sequence ID" value="NZ_CAKJTG010000016.1"/>
</dbReference>
<protein>
    <submittedName>
        <fullName evidence="1">Uncharacterized protein</fullName>
    </submittedName>
</protein>
<proteinExistence type="predicted"/>
<comment type="caution">
    <text evidence="1">The sequence shown here is derived from an EMBL/GenBank/DDBJ whole genome shotgun (WGS) entry which is preliminary data.</text>
</comment>
<accession>A0A9C7LC18</accession>
<gene>
    <name evidence="1" type="ORF">NEOCIP111885_02891</name>
</gene>
<dbReference type="AlphaFoldDB" id="A0A9C7LC18"/>
<name>A0A9C7LC18_9BACI</name>
<reference evidence="1" key="1">
    <citation type="submission" date="2021-10" db="EMBL/GenBank/DDBJ databases">
        <authorList>
            <person name="Criscuolo A."/>
        </authorList>
    </citation>
    <scope>NUCLEOTIDE SEQUENCE</scope>
    <source>
        <strain evidence="1">CIP111885</strain>
    </source>
</reference>
<organism evidence="1 2">
    <name type="scientific">Pseudoneobacillus rhizosphaerae</name>
    <dbReference type="NCBI Taxonomy" id="2880968"/>
    <lineage>
        <taxon>Bacteria</taxon>
        <taxon>Bacillati</taxon>
        <taxon>Bacillota</taxon>
        <taxon>Bacilli</taxon>
        <taxon>Bacillales</taxon>
        <taxon>Bacillaceae</taxon>
        <taxon>Pseudoneobacillus</taxon>
    </lineage>
</organism>
<dbReference type="Proteomes" id="UP000789845">
    <property type="component" value="Unassembled WGS sequence"/>
</dbReference>
<keyword evidence="2" id="KW-1185">Reference proteome</keyword>
<dbReference type="EMBL" id="CAKJTG010000016">
    <property type="protein sequence ID" value="CAG9609150.1"/>
    <property type="molecule type" value="Genomic_DNA"/>
</dbReference>
<evidence type="ECO:0000313" key="2">
    <source>
        <dbReference type="Proteomes" id="UP000789845"/>
    </source>
</evidence>
<sequence>MRRISPVCPKCYSQNTYDIIPGIQDLPQIQLLNEPFSVDIHQMTIGNAKYHCIECSYTWKKYRGRKPYDCIKKIDAYAGGYPGPYFRLKIDLETREVVSESTTVEYIYEPVSALLTFKDIELFRSELYKCDFVNWAEEYVAPGVLDGTHWSTRIEYDTHCEIKMGDNHFPLKWAKFCKAISKLAGSEFF</sequence>